<proteinExistence type="predicted"/>
<dbReference type="Proteomes" id="UP001162162">
    <property type="component" value="Unassembled WGS sequence"/>
</dbReference>
<sequence length="111" mass="13290">MDDRWRKIAFHPATISVLVISGCILLILLVWFLIQCYMKKRHRKTEQNTENYDVEKNETITKTMRYFYGHDKQEGVLKKLISKYKPVQKHQGQLPDNKHLTDVEMVRLNSR</sequence>
<evidence type="ECO:0000313" key="3">
    <source>
        <dbReference type="Proteomes" id="UP001162162"/>
    </source>
</evidence>
<keyword evidence="1" id="KW-0472">Membrane</keyword>
<protein>
    <submittedName>
        <fullName evidence="2">Uncharacterized protein</fullName>
    </submittedName>
</protein>
<keyword evidence="1" id="KW-0812">Transmembrane</keyword>
<reference evidence="2" key="1">
    <citation type="journal article" date="2023" name="Insect Mol. Biol.">
        <title>Genome sequencing provides insights into the evolution of gene families encoding plant cell wall-degrading enzymes in longhorned beetles.</title>
        <authorList>
            <person name="Shin N.R."/>
            <person name="Okamura Y."/>
            <person name="Kirsch R."/>
            <person name="Pauchet Y."/>
        </authorList>
    </citation>
    <scope>NUCLEOTIDE SEQUENCE</scope>
    <source>
        <strain evidence="2">AMC_N1</strain>
    </source>
</reference>
<organism evidence="2 3">
    <name type="scientific">Aromia moschata</name>
    <dbReference type="NCBI Taxonomy" id="1265417"/>
    <lineage>
        <taxon>Eukaryota</taxon>
        <taxon>Metazoa</taxon>
        <taxon>Ecdysozoa</taxon>
        <taxon>Arthropoda</taxon>
        <taxon>Hexapoda</taxon>
        <taxon>Insecta</taxon>
        <taxon>Pterygota</taxon>
        <taxon>Neoptera</taxon>
        <taxon>Endopterygota</taxon>
        <taxon>Coleoptera</taxon>
        <taxon>Polyphaga</taxon>
        <taxon>Cucujiformia</taxon>
        <taxon>Chrysomeloidea</taxon>
        <taxon>Cerambycidae</taxon>
        <taxon>Cerambycinae</taxon>
        <taxon>Callichromatini</taxon>
        <taxon>Aromia</taxon>
    </lineage>
</organism>
<gene>
    <name evidence="2" type="ORF">NQ318_011602</name>
</gene>
<keyword evidence="1" id="KW-1133">Transmembrane helix</keyword>
<dbReference type="AlphaFoldDB" id="A0AAV8Z6J2"/>
<name>A0AAV8Z6J2_9CUCU</name>
<dbReference type="EMBL" id="JAPWTK010000011">
    <property type="protein sequence ID" value="KAJ8959867.1"/>
    <property type="molecule type" value="Genomic_DNA"/>
</dbReference>
<dbReference type="PROSITE" id="PS51257">
    <property type="entry name" value="PROKAR_LIPOPROTEIN"/>
    <property type="match status" value="1"/>
</dbReference>
<keyword evidence="3" id="KW-1185">Reference proteome</keyword>
<accession>A0AAV8Z6J2</accession>
<feature type="transmembrane region" description="Helical" evidence="1">
    <location>
        <begin position="12"/>
        <end position="34"/>
    </location>
</feature>
<comment type="caution">
    <text evidence="2">The sequence shown here is derived from an EMBL/GenBank/DDBJ whole genome shotgun (WGS) entry which is preliminary data.</text>
</comment>
<evidence type="ECO:0000313" key="2">
    <source>
        <dbReference type="EMBL" id="KAJ8959867.1"/>
    </source>
</evidence>
<evidence type="ECO:0000256" key="1">
    <source>
        <dbReference type="SAM" id="Phobius"/>
    </source>
</evidence>